<comment type="caution">
    <text evidence="2">The sequence shown here is derived from an EMBL/GenBank/DDBJ whole genome shotgun (WGS) entry which is preliminary data.</text>
</comment>
<protein>
    <submittedName>
        <fullName evidence="2">Uncharacterized protein</fullName>
    </submittedName>
</protein>
<evidence type="ECO:0000313" key="2">
    <source>
        <dbReference type="EMBL" id="RMZ92995.1"/>
    </source>
</evidence>
<accession>A0A3M7P1J7</accession>
<dbReference type="Proteomes" id="UP000276133">
    <property type="component" value="Unassembled WGS sequence"/>
</dbReference>
<evidence type="ECO:0000313" key="3">
    <source>
        <dbReference type="Proteomes" id="UP000276133"/>
    </source>
</evidence>
<keyword evidence="3" id="KW-1185">Reference proteome</keyword>
<dbReference type="EMBL" id="REGN01014145">
    <property type="protein sequence ID" value="RMZ92995.1"/>
    <property type="molecule type" value="Genomic_DNA"/>
</dbReference>
<feature type="coiled-coil region" evidence="1">
    <location>
        <begin position="23"/>
        <end position="54"/>
    </location>
</feature>
<dbReference type="OrthoDB" id="10597892at2759"/>
<proteinExistence type="predicted"/>
<keyword evidence="1" id="KW-0175">Coiled coil</keyword>
<gene>
    <name evidence="2" type="ORF">BpHYR1_050466</name>
</gene>
<evidence type="ECO:0000256" key="1">
    <source>
        <dbReference type="SAM" id="Coils"/>
    </source>
</evidence>
<feature type="coiled-coil region" evidence="1">
    <location>
        <begin position="111"/>
        <end position="170"/>
    </location>
</feature>
<organism evidence="2 3">
    <name type="scientific">Brachionus plicatilis</name>
    <name type="common">Marine rotifer</name>
    <name type="synonym">Brachionus muelleri</name>
    <dbReference type="NCBI Taxonomy" id="10195"/>
    <lineage>
        <taxon>Eukaryota</taxon>
        <taxon>Metazoa</taxon>
        <taxon>Spiralia</taxon>
        <taxon>Gnathifera</taxon>
        <taxon>Rotifera</taxon>
        <taxon>Eurotatoria</taxon>
        <taxon>Monogononta</taxon>
        <taxon>Pseudotrocha</taxon>
        <taxon>Ploima</taxon>
        <taxon>Brachionidae</taxon>
        <taxon>Brachionus</taxon>
    </lineage>
</organism>
<sequence length="335" mass="39493">MADSLICENQSLRSIIMHHDCEVKKLLSENDRMKKELEEKIEHLNSQNEKLLNFKSDSDSKIEFLNEELLKIKDLWEKVKSENEKILSEKLEIELKLISNHQNLINIKNNCQSSEQTLEEKNQIIEKIQDEKNTLNMELNNLKISSEYEINELKNQIKKLDLTLKCEFDEKNLFKNQLDEKVEQIYLTQLSNKELSESLKKYQEKKSIDNFTQTIFMLNNLCLINKSTQTRLQNVHSASSSFTQTPMVINRAIFTQTQIVSSRHISTETDNFLDFNKNLGFKKDWSLSSLNYDLDDSYRENFKPKIYHKNENAKSLFEGMSKKATKRVRFSDLND</sequence>
<dbReference type="AlphaFoldDB" id="A0A3M7P1J7"/>
<reference evidence="2 3" key="1">
    <citation type="journal article" date="2018" name="Sci. Rep.">
        <title>Genomic signatures of local adaptation to the degree of environmental predictability in rotifers.</title>
        <authorList>
            <person name="Franch-Gras L."/>
            <person name="Hahn C."/>
            <person name="Garcia-Roger E.M."/>
            <person name="Carmona M.J."/>
            <person name="Serra M."/>
            <person name="Gomez A."/>
        </authorList>
    </citation>
    <scope>NUCLEOTIDE SEQUENCE [LARGE SCALE GENOMIC DNA]</scope>
    <source>
        <strain evidence="2">HYR1</strain>
    </source>
</reference>
<name>A0A3M7P1J7_BRAPC</name>